<evidence type="ECO:0000256" key="1">
    <source>
        <dbReference type="SAM" id="MobiDB-lite"/>
    </source>
</evidence>
<sequence>LLTVTFLGIQRASLYLELILLSYELFLRCLDVIIPVLFSASAITSCSSNFSPSSLMHSAVRLKPFGHGGGVAPAANTLRATSQPSDNRFNEIMKKEWIGVTRVSSSPSTTVDETAMNSSDSRLASTPSLASASGVDFARLMFPSSHHNPFEILGLHSSPVGSSSVPNAYFMSGHDSTRHLHEANGLNEKSDDYFNFTGGD</sequence>
<dbReference type="AlphaFoldDB" id="A0AAN5I1I4"/>
<name>A0AAN5I1I4_9BILA</name>
<keyword evidence="3" id="KW-1185">Reference proteome</keyword>
<organism evidence="2 3">
    <name type="scientific">Pristionchus mayeri</name>
    <dbReference type="NCBI Taxonomy" id="1317129"/>
    <lineage>
        <taxon>Eukaryota</taxon>
        <taxon>Metazoa</taxon>
        <taxon>Ecdysozoa</taxon>
        <taxon>Nematoda</taxon>
        <taxon>Chromadorea</taxon>
        <taxon>Rhabditida</taxon>
        <taxon>Rhabditina</taxon>
        <taxon>Diplogasteromorpha</taxon>
        <taxon>Diplogasteroidea</taxon>
        <taxon>Neodiplogasteridae</taxon>
        <taxon>Pristionchus</taxon>
    </lineage>
</organism>
<proteinExistence type="predicted"/>
<feature type="compositionally biased region" description="Polar residues" evidence="1">
    <location>
        <begin position="115"/>
        <end position="127"/>
    </location>
</feature>
<evidence type="ECO:0000313" key="2">
    <source>
        <dbReference type="EMBL" id="GMR48462.1"/>
    </source>
</evidence>
<comment type="caution">
    <text evidence="2">The sequence shown here is derived from an EMBL/GenBank/DDBJ whole genome shotgun (WGS) entry which is preliminary data.</text>
</comment>
<accession>A0AAN5I1I4</accession>
<dbReference type="Proteomes" id="UP001328107">
    <property type="component" value="Unassembled WGS sequence"/>
</dbReference>
<gene>
    <name evidence="2" type="ORF">PMAYCL1PPCAC_18657</name>
</gene>
<feature type="region of interest" description="Disordered" evidence="1">
    <location>
        <begin position="107"/>
        <end position="127"/>
    </location>
</feature>
<evidence type="ECO:0000313" key="3">
    <source>
        <dbReference type="Proteomes" id="UP001328107"/>
    </source>
</evidence>
<feature type="non-terminal residue" evidence="2">
    <location>
        <position position="1"/>
    </location>
</feature>
<reference evidence="3" key="1">
    <citation type="submission" date="2022-10" db="EMBL/GenBank/DDBJ databases">
        <title>Genome assembly of Pristionchus species.</title>
        <authorList>
            <person name="Yoshida K."/>
            <person name="Sommer R.J."/>
        </authorList>
    </citation>
    <scope>NUCLEOTIDE SEQUENCE [LARGE SCALE GENOMIC DNA]</scope>
    <source>
        <strain evidence="3">RS5460</strain>
    </source>
</reference>
<protein>
    <submittedName>
        <fullName evidence="2">Uncharacterized protein</fullName>
    </submittedName>
</protein>
<dbReference type="EMBL" id="BTRK01000004">
    <property type="protein sequence ID" value="GMR48462.1"/>
    <property type="molecule type" value="Genomic_DNA"/>
</dbReference>